<dbReference type="Pfam" id="PF17181">
    <property type="entry name" value="EPF"/>
    <property type="match status" value="1"/>
</dbReference>
<evidence type="ECO:0000256" key="2">
    <source>
        <dbReference type="ARBA" id="ARBA00008127"/>
    </source>
</evidence>
<comment type="caution">
    <text evidence="8">The sequence shown here is derived from an EMBL/GenBank/DDBJ whole genome shotgun (WGS) entry which is preliminary data.</text>
</comment>
<keyword evidence="3 7" id="KW-0217">Developmental protein</keyword>
<evidence type="ECO:0000256" key="3">
    <source>
        <dbReference type="ARBA" id="ARBA00022473"/>
    </source>
</evidence>
<proteinExistence type="inferred from homology"/>
<comment type="function">
    <text evidence="7">Controls stomatal patterning.</text>
</comment>
<evidence type="ECO:0000256" key="7">
    <source>
        <dbReference type="RuleBase" id="RU367102"/>
    </source>
</evidence>
<dbReference type="OrthoDB" id="1874659at2759"/>
<evidence type="ECO:0000256" key="1">
    <source>
        <dbReference type="ARBA" id="ARBA00004613"/>
    </source>
</evidence>
<accession>A0A6A1W6B1</accession>
<evidence type="ECO:0000256" key="5">
    <source>
        <dbReference type="ARBA" id="ARBA00022729"/>
    </source>
</evidence>
<dbReference type="PANTHER" id="PTHR33109:SF60">
    <property type="entry name" value="EPIDERMAL PATTERNING FACTOR-LIKE PROTEIN 8"/>
    <property type="match status" value="1"/>
</dbReference>
<dbReference type="GO" id="GO:0010052">
    <property type="term" value="P:guard cell differentiation"/>
    <property type="evidence" value="ECO:0007669"/>
    <property type="project" value="UniProtKB-UniRule"/>
</dbReference>
<dbReference type="GO" id="GO:0005576">
    <property type="term" value="C:extracellular region"/>
    <property type="evidence" value="ECO:0007669"/>
    <property type="project" value="UniProtKB-SubCell"/>
</dbReference>
<reference evidence="8 9" key="1">
    <citation type="journal article" date="2019" name="Plant Biotechnol. J.">
        <title>The red bayberry genome and genetic basis of sex determination.</title>
        <authorList>
            <person name="Jia H.M."/>
            <person name="Jia H.J."/>
            <person name="Cai Q.L."/>
            <person name="Wang Y."/>
            <person name="Zhao H.B."/>
            <person name="Yang W.F."/>
            <person name="Wang G.Y."/>
            <person name="Li Y.H."/>
            <person name="Zhan D.L."/>
            <person name="Shen Y.T."/>
            <person name="Niu Q.F."/>
            <person name="Chang L."/>
            <person name="Qiu J."/>
            <person name="Zhao L."/>
            <person name="Xie H.B."/>
            <person name="Fu W.Y."/>
            <person name="Jin J."/>
            <person name="Li X.W."/>
            <person name="Jiao Y."/>
            <person name="Zhou C.C."/>
            <person name="Tu T."/>
            <person name="Chai C.Y."/>
            <person name="Gao J.L."/>
            <person name="Fan L.J."/>
            <person name="van de Weg E."/>
            <person name="Wang J.Y."/>
            <person name="Gao Z.S."/>
        </authorList>
    </citation>
    <scope>NUCLEOTIDE SEQUENCE [LARGE SCALE GENOMIC DNA]</scope>
    <source>
        <tissue evidence="8">Leaves</tissue>
    </source>
</reference>
<keyword evidence="6" id="KW-1015">Disulfide bond</keyword>
<evidence type="ECO:0000256" key="6">
    <source>
        <dbReference type="ARBA" id="ARBA00023157"/>
    </source>
</evidence>
<keyword evidence="5" id="KW-0732">Signal</keyword>
<evidence type="ECO:0000313" key="9">
    <source>
        <dbReference type="Proteomes" id="UP000516437"/>
    </source>
</evidence>
<organism evidence="8 9">
    <name type="scientific">Morella rubra</name>
    <name type="common">Chinese bayberry</name>
    <dbReference type="NCBI Taxonomy" id="262757"/>
    <lineage>
        <taxon>Eukaryota</taxon>
        <taxon>Viridiplantae</taxon>
        <taxon>Streptophyta</taxon>
        <taxon>Embryophyta</taxon>
        <taxon>Tracheophyta</taxon>
        <taxon>Spermatophyta</taxon>
        <taxon>Magnoliopsida</taxon>
        <taxon>eudicotyledons</taxon>
        <taxon>Gunneridae</taxon>
        <taxon>Pentapetalae</taxon>
        <taxon>rosids</taxon>
        <taxon>fabids</taxon>
        <taxon>Fagales</taxon>
        <taxon>Myricaceae</taxon>
        <taxon>Morella</taxon>
    </lineage>
</organism>
<dbReference type="EMBL" id="RXIC02000021">
    <property type="protein sequence ID" value="KAB1219856.1"/>
    <property type="molecule type" value="Genomic_DNA"/>
</dbReference>
<keyword evidence="9" id="KW-1185">Reference proteome</keyword>
<keyword evidence="4 7" id="KW-0964">Secreted</keyword>
<evidence type="ECO:0000313" key="8">
    <source>
        <dbReference type="EMBL" id="KAB1219856.1"/>
    </source>
</evidence>
<dbReference type="Proteomes" id="UP000516437">
    <property type="component" value="Chromosome 3"/>
</dbReference>
<dbReference type="AlphaFoldDB" id="A0A6A1W6B1"/>
<name>A0A6A1W6B1_9ROSI</name>
<comment type="subcellular location">
    <subcellularLocation>
        <location evidence="1 7">Secreted</location>
    </subcellularLocation>
</comment>
<gene>
    <name evidence="8" type="ORF">CJ030_MR3G009498</name>
</gene>
<sequence>MLSLFLRSCAMEFLHIYLCWNKKEIDDLEEGAASRTYMGTESCSHCGFHLFSHVATSQIRQRREFRGKENGVTVLGSKPPGCVNRCLNCRPCIATLVIPSHQMKEFSASSCGEDDSYYLLSWKCRCGNKLFQP</sequence>
<evidence type="ECO:0000256" key="4">
    <source>
        <dbReference type="ARBA" id="ARBA00022525"/>
    </source>
</evidence>
<dbReference type="InterPro" id="IPR039455">
    <property type="entry name" value="EPFL"/>
</dbReference>
<protein>
    <recommendedName>
        <fullName evidence="7">Epidermal patterning factor-like protein</fullName>
    </recommendedName>
</protein>
<comment type="similarity">
    <text evidence="2 7">Belongs to the plant cysteine rich small secretory peptide family. Epidermal patterning factor subfamily.</text>
</comment>
<dbReference type="PANTHER" id="PTHR33109">
    <property type="entry name" value="EPIDERMAL PATTERNING FACTOR-LIKE PROTEIN 4"/>
    <property type="match status" value="1"/>
</dbReference>